<proteinExistence type="predicted"/>
<dbReference type="AlphaFoldDB" id="A0A2S6BSK4"/>
<dbReference type="EMBL" id="PNEN01001785">
    <property type="protein sequence ID" value="PPJ50446.1"/>
    <property type="molecule type" value="Genomic_DNA"/>
</dbReference>
<keyword evidence="1" id="KW-0862">Zinc</keyword>
<keyword evidence="1" id="KW-0863">Zinc-finger</keyword>
<gene>
    <name evidence="4" type="ORF">CBER1_05565</name>
</gene>
<feature type="region of interest" description="Disordered" evidence="2">
    <location>
        <begin position="341"/>
        <end position="388"/>
    </location>
</feature>
<dbReference type="Pfam" id="PF13912">
    <property type="entry name" value="zf-C2H2_6"/>
    <property type="match status" value="1"/>
</dbReference>
<dbReference type="InterPro" id="IPR013087">
    <property type="entry name" value="Znf_C2H2_type"/>
</dbReference>
<feature type="compositionally biased region" description="Polar residues" evidence="2">
    <location>
        <begin position="363"/>
        <end position="374"/>
    </location>
</feature>
<dbReference type="OrthoDB" id="6133115at2759"/>
<dbReference type="PROSITE" id="PS50157">
    <property type="entry name" value="ZINC_FINGER_C2H2_2"/>
    <property type="match status" value="2"/>
</dbReference>
<feature type="region of interest" description="Disordered" evidence="2">
    <location>
        <begin position="505"/>
        <end position="554"/>
    </location>
</feature>
<dbReference type="PROSITE" id="PS00028">
    <property type="entry name" value="ZINC_FINGER_C2H2_1"/>
    <property type="match status" value="2"/>
</dbReference>
<dbReference type="Proteomes" id="UP000237631">
    <property type="component" value="Unassembled WGS sequence"/>
</dbReference>
<dbReference type="SMART" id="SM00355">
    <property type="entry name" value="ZnF_C2H2"/>
    <property type="match status" value="3"/>
</dbReference>
<evidence type="ECO:0000256" key="2">
    <source>
        <dbReference type="SAM" id="MobiDB-lite"/>
    </source>
</evidence>
<protein>
    <recommendedName>
        <fullName evidence="3">C2H2-type domain-containing protein</fullName>
    </recommendedName>
</protein>
<comment type="caution">
    <text evidence="4">The sequence shown here is derived from an EMBL/GenBank/DDBJ whole genome shotgun (WGS) entry which is preliminary data.</text>
</comment>
<feature type="domain" description="C2H2-type" evidence="3">
    <location>
        <begin position="619"/>
        <end position="646"/>
    </location>
</feature>
<dbReference type="PANTHER" id="PTHR35391:SF7">
    <property type="entry name" value="C2H2-TYPE DOMAIN-CONTAINING PROTEIN"/>
    <property type="match status" value="1"/>
</dbReference>
<dbReference type="SUPFAM" id="SSF57667">
    <property type="entry name" value="beta-beta-alpha zinc fingers"/>
    <property type="match status" value="1"/>
</dbReference>
<feature type="compositionally biased region" description="Low complexity" evidence="2">
    <location>
        <begin position="375"/>
        <end position="388"/>
    </location>
</feature>
<feature type="domain" description="C2H2-type" evidence="3">
    <location>
        <begin position="589"/>
        <end position="616"/>
    </location>
</feature>
<keyword evidence="5" id="KW-1185">Reference proteome</keyword>
<keyword evidence="1" id="KW-0479">Metal-binding</keyword>
<dbReference type="PANTHER" id="PTHR35391">
    <property type="entry name" value="C2H2-TYPE DOMAIN-CONTAINING PROTEIN-RELATED"/>
    <property type="match status" value="1"/>
</dbReference>
<dbReference type="InterPro" id="IPR036236">
    <property type="entry name" value="Znf_C2H2_sf"/>
</dbReference>
<evidence type="ECO:0000313" key="4">
    <source>
        <dbReference type="EMBL" id="PPJ50446.1"/>
    </source>
</evidence>
<dbReference type="STRING" id="357750.A0A2S6BSK4"/>
<dbReference type="InterPro" id="IPR058925">
    <property type="entry name" value="zf-C2H2_AcuF"/>
</dbReference>
<reference evidence="5" key="1">
    <citation type="journal article" date="2017" name="bioRxiv">
        <title>Conservation of a gene cluster reveals novel cercosporin biosynthetic mechanisms and extends production to the genus Colletotrichum.</title>
        <authorList>
            <person name="de Jonge R."/>
            <person name="Ebert M.K."/>
            <person name="Huitt-Roehl C.R."/>
            <person name="Pal P."/>
            <person name="Suttle J.C."/>
            <person name="Spanner R.E."/>
            <person name="Neubauer J.D."/>
            <person name="Jurick W.M.II."/>
            <person name="Stott K.A."/>
            <person name="Secor G.A."/>
            <person name="Thomma B.P.H.J."/>
            <person name="Van de Peer Y."/>
            <person name="Townsend C.A."/>
            <person name="Bolton M.D."/>
        </authorList>
    </citation>
    <scope>NUCLEOTIDE SEQUENCE [LARGE SCALE GENOMIC DNA]</scope>
    <source>
        <strain evidence="5">CBS538.71</strain>
    </source>
</reference>
<evidence type="ECO:0000259" key="3">
    <source>
        <dbReference type="PROSITE" id="PS50157"/>
    </source>
</evidence>
<feature type="compositionally biased region" description="Basic and acidic residues" evidence="2">
    <location>
        <begin position="342"/>
        <end position="358"/>
    </location>
</feature>
<evidence type="ECO:0000313" key="5">
    <source>
        <dbReference type="Proteomes" id="UP000237631"/>
    </source>
</evidence>
<dbReference type="Gene3D" id="3.30.160.60">
    <property type="entry name" value="Classic Zinc Finger"/>
    <property type="match status" value="2"/>
</dbReference>
<evidence type="ECO:0000256" key="1">
    <source>
        <dbReference type="PROSITE-ProRule" id="PRU00042"/>
    </source>
</evidence>
<organism evidence="4 5">
    <name type="scientific">Cercospora berteroae</name>
    <dbReference type="NCBI Taxonomy" id="357750"/>
    <lineage>
        <taxon>Eukaryota</taxon>
        <taxon>Fungi</taxon>
        <taxon>Dikarya</taxon>
        <taxon>Ascomycota</taxon>
        <taxon>Pezizomycotina</taxon>
        <taxon>Dothideomycetes</taxon>
        <taxon>Dothideomycetidae</taxon>
        <taxon>Mycosphaerellales</taxon>
        <taxon>Mycosphaerellaceae</taxon>
        <taxon>Cercospora</taxon>
    </lineage>
</organism>
<name>A0A2S6BSK4_9PEZI</name>
<dbReference type="Pfam" id="PF00096">
    <property type="entry name" value="zf-C2H2"/>
    <property type="match status" value="1"/>
</dbReference>
<accession>A0A2S6BSK4</accession>
<feature type="compositionally biased region" description="Basic and acidic residues" evidence="2">
    <location>
        <begin position="669"/>
        <end position="679"/>
    </location>
</feature>
<feature type="compositionally biased region" description="Basic and acidic residues" evidence="2">
    <location>
        <begin position="416"/>
        <end position="433"/>
    </location>
</feature>
<dbReference type="GO" id="GO:0008270">
    <property type="term" value="F:zinc ion binding"/>
    <property type="evidence" value="ECO:0007669"/>
    <property type="project" value="UniProtKB-KW"/>
</dbReference>
<feature type="region of interest" description="Disordered" evidence="2">
    <location>
        <begin position="669"/>
        <end position="703"/>
    </location>
</feature>
<feature type="compositionally biased region" description="Low complexity" evidence="2">
    <location>
        <begin position="680"/>
        <end position="697"/>
    </location>
</feature>
<dbReference type="Pfam" id="PF26082">
    <property type="entry name" value="zf-C2H2_AcuF"/>
    <property type="match status" value="1"/>
</dbReference>
<feature type="region of interest" description="Disordered" evidence="2">
    <location>
        <begin position="416"/>
        <end position="474"/>
    </location>
</feature>
<sequence length="703" mass="78192">MAANISTLVGECRAAFTQAQSGSLIQESSQKEALTNEFARFKIWAGNLSAHRPTGGRSLEYRLRDSKNLRARVISLLTDLLDELQGLLFFGPSDGSTEDRTVMSDDDDDVEMDFDFDEASPESLDTISDIKVIMDLLYRFALTLRNPAGHTRIRDAISSSALLFKPWDLDHVRSKYPAASGEVIERLARAMATRRQYIRYREDHYDRKAANLDATDEATTIATSLPDSSQVGGGSTHELDFSDLESRYTATSYAPTESAATHLRPPPLPDAGLSGEPFQCDICCDIVSVESEHAWRQHVFEDVPPYKLNVSTRKWFKHVGHHLEELAYHVLPFKVYGEGAEEERASDDAKDPLTRNEPEFQSDIGQVGSNSNYRSPSSDPENDDPSVNPYVQAIIEDKYGRRRVYLTKEEVDALTLSREREERRQGHENRHQDQPPQQEHIGGQQKDMSADIARRPPTATKSKQANRMSKGGGPMIESNGTVLYLEEGIQEIALEATNDGTRVVIGSGTGRETSYNKSKLRERQDTGAMRSGSMVSAKQPASKLDTKLEEQPATEADISSFAPGLKADELAERQMTAHATPISSEGGENACSVCGAAFSTQGDLTQHLLSHGPYQSQEHVCPTCDKRFQYRKDLARHMKTHDTDRRRLCCPVAGCYYHTRPFARKDHVARHMKEDHSSPDEPSQSVPSSSLSPPSQSTGDQQP</sequence>